<evidence type="ECO:0000256" key="3">
    <source>
        <dbReference type="ARBA" id="ARBA00023125"/>
    </source>
</evidence>
<keyword evidence="4" id="KW-0804">Transcription</keyword>
<comment type="similarity">
    <text evidence="1">Belongs to the LysR transcriptional regulatory family.</text>
</comment>
<dbReference type="GO" id="GO:0005829">
    <property type="term" value="C:cytosol"/>
    <property type="evidence" value="ECO:0007669"/>
    <property type="project" value="TreeGrafter"/>
</dbReference>
<evidence type="ECO:0000259" key="5">
    <source>
        <dbReference type="PROSITE" id="PS50931"/>
    </source>
</evidence>
<evidence type="ECO:0000313" key="7">
    <source>
        <dbReference type="Proteomes" id="UP000276980"/>
    </source>
</evidence>
<dbReference type="GO" id="GO:0003677">
    <property type="term" value="F:DNA binding"/>
    <property type="evidence" value="ECO:0007669"/>
    <property type="project" value="UniProtKB-KW"/>
</dbReference>
<evidence type="ECO:0000256" key="1">
    <source>
        <dbReference type="ARBA" id="ARBA00009437"/>
    </source>
</evidence>
<dbReference type="SUPFAM" id="SSF46785">
    <property type="entry name" value="Winged helix' DNA-binding domain"/>
    <property type="match status" value="1"/>
</dbReference>
<dbReference type="SUPFAM" id="SSF53850">
    <property type="entry name" value="Periplasmic binding protein-like II"/>
    <property type="match status" value="1"/>
</dbReference>
<dbReference type="Proteomes" id="UP000276980">
    <property type="component" value="Chromosome"/>
</dbReference>
<reference evidence="6 7" key="1">
    <citation type="submission" date="2017-06" db="EMBL/GenBank/DDBJ databases">
        <title>Complete Genome Sequence of the Carbazole-Degrading Bacterium Acinetobacter johnsonii IC001.</title>
        <authorList>
            <person name="Vejarano F."/>
            <person name="Suzuki-Minakuchi C."/>
            <person name="Ohtsubo Y."/>
            <person name="Tsuda M."/>
            <person name="Okada K."/>
            <person name="Nojiri H."/>
        </authorList>
    </citation>
    <scope>NUCLEOTIDE SEQUENCE [LARGE SCALE GENOMIC DNA]</scope>
    <source>
        <strain evidence="6 7">IC001</strain>
    </source>
</reference>
<dbReference type="PANTHER" id="PTHR30419">
    <property type="entry name" value="HTH-TYPE TRANSCRIPTIONAL REGULATOR YBHD"/>
    <property type="match status" value="1"/>
</dbReference>
<dbReference type="PROSITE" id="PS50931">
    <property type="entry name" value="HTH_LYSR"/>
    <property type="match status" value="1"/>
</dbReference>
<dbReference type="FunFam" id="1.10.10.10:FF:000001">
    <property type="entry name" value="LysR family transcriptional regulator"/>
    <property type="match status" value="1"/>
</dbReference>
<dbReference type="InterPro" id="IPR005119">
    <property type="entry name" value="LysR_subst-bd"/>
</dbReference>
<sequence>MNFDLNDFRLILNIAETKNLTRAAEKSFLSTPAASNRIKNLEHGLGLKILERSSQGVELTEIGIIYLKYAKSIYHEIECLKGELAQFNDLIQGKLSIAANTTAITEYIPTALSEYLITHPHVDVNLKEMLSEDIINIVADKRADLGIISGNIDTKNLQTIPLISSQLILIAPKTHPILEHKNVTLLDAIQYSVVTLHEGSAIQIFLHKLSHQLDKKINIRVQVSSYDSICQMVAAGAGIAIIPLAAFRRLQHIHPNIQYREIDEKWAHRGFKICAINFNEISQFTKDFIECLKSHIY</sequence>
<dbReference type="RefSeq" id="WP_126037342.1">
    <property type="nucleotide sequence ID" value="NZ_CP022298.1"/>
</dbReference>
<dbReference type="GO" id="GO:0003700">
    <property type="term" value="F:DNA-binding transcription factor activity"/>
    <property type="evidence" value="ECO:0007669"/>
    <property type="project" value="InterPro"/>
</dbReference>
<accession>A0A3Q8XG72</accession>
<evidence type="ECO:0000313" key="6">
    <source>
        <dbReference type="EMBL" id="AZN64708.1"/>
    </source>
</evidence>
<dbReference type="Pfam" id="PF03466">
    <property type="entry name" value="LysR_substrate"/>
    <property type="match status" value="1"/>
</dbReference>
<gene>
    <name evidence="6" type="ORF">CFH90_11955</name>
</gene>
<dbReference type="InterPro" id="IPR036388">
    <property type="entry name" value="WH-like_DNA-bd_sf"/>
</dbReference>
<proteinExistence type="inferred from homology"/>
<organism evidence="6 7">
    <name type="scientific">Acinetobacter johnsonii</name>
    <dbReference type="NCBI Taxonomy" id="40214"/>
    <lineage>
        <taxon>Bacteria</taxon>
        <taxon>Pseudomonadati</taxon>
        <taxon>Pseudomonadota</taxon>
        <taxon>Gammaproteobacteria</taxon>
        <taxon>Moraxellales</taxon>
        <taxon>Moraxellaceae</taxon>
        <taxon>Acinetobacter</taxon>
    </lineage>
</organism>
<dbReference type="AlphaFoldDB" id="A0A3Q8XG72"/>
<name>A0A3Q8XG72_ACIJO</name>
<dbReference type="Gene3D" id="1.10.10.10">
    <property type="entry name" value="Winged helix-like DNA-binding domain superfamily/Winged helix DNA-binding domain"/>
    <property type="match status" value="1"/>
</dbReference>
<dbReference type="Gene3D" id="3.40.190.290">
    <property type="match status" value="1"/>
</dbReference>
<dbReference type="InterPro" id="IPR000847">
    <property type="entry name" value="LysR_HTH_N"/>
</dbReference>
<dbReference type="PANTHER" id="PTHR30419:SF2">
    <property type="entry name" value="LYSR FAMILY TRANSCRIPTIONAL REGULATOR"/>
    <property type="match status" value="1"/>
</dbReference>
<dbReference type="Pfam" id="PF00126">
    <property type="entry name" value="HTH_1"/>
    <property type="match status" value="1"/>
</dbReference>
<protein>
    <submittedName>
        <fullName evidence="6">LysR family transcriptional regulator</fullName>
    </submittedName>
</protein>
<feature type="domain" description="HTH lysR-type" evidence="5">
    <location>
        <begin position="3"/>
        <end position="60"/>
    </location>
</feature>
<keyword evidence="2" id="KW-0805">Transcription regulation</keyword>
<evidence type="ECO:0000256" key="4">
    <source>
        <dbReference type="ARBA" id="ARBA00023163"/>
    </source>
</evidence>
<dbReference type="InterPro" id="IPR050950">
    <property type="entry name" value="HTH-type_LysR_regulators"/>
</dbReference>
<dbReference type="EMBL" id="CP022298">
    <property type="protein sequence ID" value="AZN64708.1"/>
    <property type="molecule type" value="Genomic_DNA"/>
</dbReference>
<keyword evidence="3" id="KW-0238">DNA-binding</keyword>
<dbReference type="InterPro" id="IPR036390">
    <property type="entry name" value="WH_DNA-bd_sf"/>
</dbReference>
<evidence type="ECO:0000256" key="2">
    <source>
        <dbReference type="ARBA" id="ARBA00023015"/>
    </source>
</evidence>
<dbReference type="CDD" id="cd08421">
    <property type="entry name" value="PBP2_LTTR_like_1"/>
    <property type="match status" value="1"/>
</dbReference>